<sequence length="464" mass="50760">MKDRKLDRDRIDFANDKIGPLFRALFFPTLIGMIFNSALTVIDGIFVGQGVGANGIAAVNIVAPIYMIATGIGLMFGIGSSVVASIRLSENNDKAARIIMTQAFTVGLVIISLICFGALLCPHPFLKLLGCTPMLESNATDYLLWILPGLFFLFIQCVGMMLIRLDGSPKYAMTVQIVGAVINIALDWYMIFPLGLGVKGAAIATSIACIIAGLMVLAYFVWFPDRLRFYRIKTSVTAILLTLRNTLYIMRLGFATFLTEFAMSIMMLTGNYMFISMLGEDGVAAFAIACYLFPIVFSISNAVAQSAQPIISYNYGAHLTGRVNRTLKVSLFTAVLCGIIVMVGLWGGKDWIVRMFLSPEEPAYSMATSGLPLFSICAIFFAVNIAFIGYYQSIEKALLSTIYTMLRGIIFLVPSFILLPQLTGVAGLWLAIPCAEVLTSIMIITRYTISQKANDLSTSRLNQQ</sequence>
<dbReference type="EMBL" id="SRYB01000011">
    <property type="protein sequence ID" value="TGY78742.1"/>
    <property type="molecule type" value="Genomic_DNA"/>
</dbReference>
<name>A0AC61RF81_9BACT</name>
<protein>
    <submittedName>
        <fullName evidence="1">MATE family efflux transporter</fullName>
    </submittedName>
</protein>
<dbReference type="Proteomes" id="UP000306319">
    <property type="component" value="Unassembled WGS sequence"/>
</dbReference>
<keyword evidence="2" id="KW-1185">Reference proteome</keyword>
<accession>A0AC61RF81</accession>
<organism evidence="1 2">
    <name type="scientific">Lepagella muris</name>
    <dbReference type="NCBI Taxonomy" id="3032870"/>
    <lineage>
        <taxon>Bacteria</taxon>
        <taxon>Pseudomonadati</taxon>
        <taxon>Bacteroidota</taxon>
        <taxon>Bacteroidia</taxon>
        <taxon>Bacteroidales</taxon>
        <taxon>Muribaculaceae</taxon>
        <taxon>Lepagella</taxon>
    </lineage>
</organism>
<reference evidence="1" key="1">
    <citation type="submission" date="2019-04" db="EMBL/GenBank/DDBJ databases">
        <title>Microbes associate with the intestines of laboratory mice.</title>
        <authorList>
            <person name="Navarre W."/>
            <person name="Wong E."/>
            <person name="Huang K."/>
            <person name="Tropini C."/>
            <person name="Ng K."/>
            <person name="Yu B."/>
        </authorList>
    </citation>
    <scope>NUCLEOTIDE SEQUENCE</scope>
    <source>
        <strain evidence="1">NM04_E33</strain>
    </source>
</reference>
<evidence type="ECO:0000313" key="1">
    <source>
        <dbReference type="EMBL" id="TGY78742.1"/>
    </source>
</evidence>
<comment type="caution">
    <text evidence="1">The sequence shown here is derived from an EMBL/GenBank/DDBJ whole genome shotgun (WGS) entry which is preliminary data.</text>
</comment>
<gene>
    <name evidence="1" type="ORF">E5331_09215</name>
</gene>
<evidence type="ECO:0000313" key="2">
    <source>
        <dbReference type="Proteomes" id="UP000306319"/>
    </source>
</evidence>
<proteinExistence type="predicted"/>